<accession>X0ZGL3</accession>
<name>X0ZGL3_9ZZZZ</name>
<dbReference type="AlphaFoldDB" id="X0ZGL3"/>
<protein>
    <submittedName>
        <fullName evidence="1">Uncharacterized protein</fullName>
    </submittedName>
</protein>
<sequence>GKYKLKLEPKVLDFIIELAYGDARIALNILTQ</sequence>
<reference evidence="1" key="1">
    <citation type="journal article" date="2014" name="Front. Microbiol.">
        <title>High frequency of phylogenetically diverse reductive dehalogenase-homologous genes in deep subseafloor sedimentary metagenomes.</title>
        <authorList>
            <person name="Kawai M."/>
            <person name="Futagami T."/>
            <person name="Toyoda A."/>
            <person name="Takaki Y."/>
            <person name="Nishi S."/>
            <person name="Hori S."/>
            <person name="Arai W."/>
            <person name="Tsubouchi T."/>
            <person name="Morono Y."/>
            <person name="Uchiyama I."/>
            <person name="Ito T."/>
            <person name="Fujiyama A."/>
            <person name="Inagaki F."/>
            <person name="Takami H."/>
        </authorList>
    </citation>
    <scope>NUCLEOTIDE SEQUENCE</scope>
    <source>
        <strain evidence="1">Expedition CK06-06</strain>
    </source>
</reference>
<organism evidence="1">
    <name type="scientific">marine sediment metagenome</name>
    <dbReference type="NCBI Taxonomy" id="412755"/>
    <lineage>
        <taxon>unclassified sequences</taxon>
        <taxon>metagenomes</taxon>
        <taxon>ecological metagenomes</taxon>
    </lineage>
</organism>
<comment type="caution">
    <text evidence="1">The sequence shown here is derived from an EMBL/GenBank/DDBJ whole genome shotgun (WGS) entry which is preliminary data.</text>
</comment>
<gene>
    <name evidence="1" type="ORF">S01H4_01391</name>
</gene>
<dbReference type="EMBL" id="BART01000251">
    <property type="protein sequence ID" value="GAG68790.1"/>
    <property type="molecule type" value="Genomic_DNA"/>
</dbReference>
<dbReference type="Gene3D" id="1.10.8.60">
    <property type="match status" value="1"/>
</dbReference>
<evidence type="ECO:0000313" key="1">
    <source>
        <dbReference type="EMBL" id="GAG68790.1"/>
    </source>
</evidence>
<proteinExistence type="predicted"/>
<feature type="non-terminal residue" evidence="1">
    <location>
        <position position="1"/>
    </location>
</feature>